<evidence type="ECO:0000256" key="1">
    <source>
        <dbReference type="ARBA" id="ARBA00022690"/>
    </source>
</evidence>
<dbReference type="CDD" id="cd19941">
    <property type="entry name" value="TIL"/>
    <property type="match status" value="1"/>
</dbReference>
<keyword evidence="6" id="KW-1185">Reference proteome</keyword>
<protein>
    <recommendedName>
        <fullName evidence="4">TIL domain-containing protein</fullName>
    </recommendedName>
</protein>
<gene>
    <name evidence="5" type="primary">Acey_s0112.g317</name>
    <name evidence="5" type="ORF">Y032_0112g317</name>
</gene>
<keyword evidence="3" id="KW-1015">Disulfide bond</keyword>
<keyword evidence="2" id="KW-0722">Serine protease inhibitor</keyword>
<dbReference type="InterPro" id="IPR051368">
    <property type="entry name" value="SerProtInhib-TIL_Domain"/>
</dbReference>
<organism evidence="5 6">
    <name type="scientific">Ancylostoma ceylanicum</name>
    <dbReference type="NCBI Taxonomy" id="53326"/>
    <lineage>
        <taxon>Eukaryota</taxon>
        <taxon>Metazoa</taxon>
        <taxon>Ecdysozoa</taxon>
        <taxon>Nematoda</taxon>
        <taxon>Chromadorea</taxon>
        <taxon>Rhabditida</taxon>
        <taxon>Rhabditina</taxon>
        <taxon>Rhabditomorpha</taxon>
        <taxon>Strongyloidea</taxon>
        <taxon>Ancylostomatidae</taxon>
        <taxon>Ancylostomatinae</taxon>
        <taxon>Ancylostoma</taxon>
    </lineage>
</organism>
<feature type="domain" description="TIL" evidence="4">
    <location>
        <begin position="126"/>
        <end position="188"/>
    </location>
</feature>
<dbReference type="EMBL" id="JARK01001448">
    <property type="protein sequence ID" value="EYC00883.1"/>
    <property type="molecule type" value="Genomic_DNA"/>
</dbReference>
<evidence type="ECO:0000313" key="5">
    <source>
        <dbReference type="EMBL" id="EYC00883.1"/>
    </source>
</evidence>
<evidence type="ECO:0000256" key="2">
    <source>
        <dbReference type="ARBA" id="ARBA00022900"/>
    </source>
</evidence>
<dbReference type="PANTHER" id="PTHR23259:SF70">
    <property type="entry name" value="ACCESSORY GLAND PROTEIN ACP62F-RELATED"/>
    <property type="match status" value="1"/>
</dbReference>
<dbReference type="Gene3D" id="2.10.25.10">
    <property type="entry name" value="Laminin"/>
    <property type="match status" value="2"/>
</dbReference>
<evidence type="ECO:0000256" key="3">
    <source>
        <dbReference type="ARBA" id="ARBA00023157"/>
    </source>
</evidence>
<evidence type="ECO:0000259" key="4">
    <source>
        <dbReference type="Pfam" id="PF01826"/>
    </source>
</evidence>
<dbReference type="Pfam" id="PF01826">
    <property type="entry name" value="TIL"/>
    <property type="match status" value="1"/>
</dbReference>
<sequence>MHISRSEEGGKRRKLTGINLLKPNNVMTNACGLNEYFAECGNMKECEHRCNEEENEERDEERITWKRVFDHFNNFKACLIRVCFRPGACVCKDGFYRNRTGSCVEEDDCEYENMEFITFAPEVPICGSNERYSDCGNDKQCERKCNEDDYEKGDEACRSHVCERPGACVCEDGFYRNKKGSCVESDDCEYDNMDFITFAPETSR</sequence>
<name>A0A016TE37_9BILA</name>
<dbReference type="InterPro" id="IPR036084">
    <property type="entry name" value="Ser_inhib-like_sf"/>
</dbReference>
<accession>A0A016TE37</accession>
<comment type="caution">
    <text evidence="5">The sequence shown here is derived from an EMBL/GenBank/DDBJ whole genome shotgun (WGS) entry which is preliminary data.</text>
</comment>
<reference evidence="6" key="1">
    <citation type="journal article" date="2015" name="Nat. Genet.">
        <title>The genome and transcriptome of the zoonotic hookworm Ancylostoma ceylanicum identify infection-specific gene families.</title>
        <authorList>
            <person name="Schwarz E.M."/>
            <person name="Hu Y."/>
            <person name="Antoshechkin I."/>
            <person name="Miller M.M."/>
            <person name="Sternberg P.W."/>
            <person name="Aroian R.V."/>
        </authorList>
    </citation>
    <scope>NUCLEOTIDE SEQUENCE</scope>
    <source>
        <strain evidence="6">HY135</strain>
    </source>
</reference>
<dbReference type="Proteomes" id="UP000024635">
    <property type="component" value="Unassembled WGS sequence"/>
</dbReference>
<dbReference type="PANTHER" id="PTHR23259">
    <property type="entry name" value="RIDDLE"/>
    <property type="match status" value="1"/>
</dbReference>
<evidence type="ECO:0000313" key="6">
    <source>
        <dbReference type="Proteomes" id="UP000024635"/>
    </source>
</evidence>
<dbReference type="InterPro" id="IPR002919">
    <property type="entry name" value="TIL_dom"/>
</dbReference>
<dbReference type="GO" id="GO:0004867">
    <property type="term" value="F:serine-type endopeptidase inhibitor activity"/>
    <property type="evidence" value="ECO:0007669"/>
    <property type="project" value="UniProtKB-KW"/>
</dbReference>
<dbReference type="SUPFAM" id="SSF57567">
    <property type="entry name" value="Serine protease inhibitors"/>
    <property type="match status" value="2"/>
</dbReference>
<proteinExistence type="predicted"/>
<dbReference type="AlphaFoldDB" id="A0A016TE37"/>
<keyword evidence="1" id="KW-0646">Protease inhibitor</keyword>
<dbReference type="OrthoDB" id="5912264at2759"/>